<name>A0A4P8WMU5_9EURY</name>
<dbReference type="InterPro" id="IPR006133">
    <property type="entry name" value="DNA-dir_DNA_pol_B_exonuc"/>
</dbReference>
<dbReference type="Pfam" id="PF03104">
    <property type="entry name" value="DNA_pol_B_exo1"/>
    <property type="match status" value="1"/>
</dbReference>
<dbReference type="AlphaFoldDB" id="A0A4P8WMU5"/>
<dbReference type="Proteomes" id="UP000302218">
    <property type="component" value="Chromosome"/>
</dbReference>
<evidence type="ECO:0000259" key="1">
    <source>
        <dbReference type="Pfam" id="PF03104"/>
    </source>
</evidence>
<organism evidence="2 3">
    <name type="scientific">Natrinema versiforme</name>
    <dbReference type="NCBI Taxonomy" id="88724"/>
    <lineage>
        <taxon>Archaea</taxon>
        <taxon>Methanobacteriati</taxon>
        <taxon>Methanobacteriota</taxon>
        <taxon>Stenosarchaea group</taxon>
        <taxon>Halobacteria</taxon>
        <taxon>Halobacteriales</taxon>
        <taxon>Natrialbaceae</taxon>
        <taxon>Natrinema</taxon>
    </lineage>
</organism>
<evidence type="ECO:0000313" key="3">
    <source>
        <dbReference type="Proteomes" id="UP000302218"/>
    </source>
</evidence>
<sequence length="226" mass="25746">MSQQRTSTHPTPRFRGRSDLTGAVAFDIETINLVPQPDIEFSDPTHWCLFAVPVGYRDPDGTVETDVLIRPGSTLCDERKLIDDVIEWIRDRRPARLVTFNGDYYDLPVIRHRARVTTRECRGHYTTYDDLQLVLDAVDHHDLFIQVKRQAGYNVKLESALQYHDIDTVETTLNGDVITGADMPELGLKILSGEATSEEIDAVREYAESDVQPLFQLETAVEQDRE</sequence>
<dbReference type="OrthoDB" id="323192at2157"/>
<dbReference type="SUPFAM" id="SSF53098">
    <property type="entry name" value="Ribonuclease H-like"/>
    <property type="match status" value="1"/>
</dbReference>
<dbReference type="EMBL" id="CP040330">
    <property type="protein sequence ID" value="QCS43643.1"/>
    <property type="molecule type" value="Genomic_DNA"/>
</dbReference>
<dbReference type="GeneID" id="40266661"/>
<feature type="domain" description="DNA-directed DNA polymerase family B exonuclease" evidence="1">
    <location>
        <begin position="74"/>
        <end position="115"/>
    </location>
</feature>
<dbReference type="KEGG" id="nvr:FEJ81_15270"/>
<dbReference type="RefSeq" id="WP_138246096.1">
    <property type="nucleotide sequence ID" value="NZ_CP040330.1"/>
</dbReference>
<dbReference type="GO" id="GO:0003676">
    <property type="term" value="F:nucleic acid binding"/>
    <property type="evidence" value="ECO:0007669"/>
    <property type="project" value="InterPro"/>
</dbReference>
<proteinExistence type="predicted"/>
<gene>
    <name evidence="2" type="ORF">FEJ81_15270</name>
</gene>
<reference evidence="3" key="1">
    <citation type="submission" date="2019-05" db="EMBL/GenBank/DDBJ databases">
        <title>Genome sequence and methylation pattern of the halophilic Archaeon Natrinema versiforme BOL5-4.</title>
        <authorList>
            <person name="DasSarma P."/>
            <person name="Anton B.P."/>
            <person name="DasSarma S.L."/>
            <person name="Martinez F.L."/>
            <person name="Guzman D."/>
            <person name="Roberts R.J."/>
            <person name="DasSarma S."/>
        </authorList>
    </citation>
    <scope>NUCLEOTIDE SEQUENCE [LARGE SCALE GENOMIC DNA]</scope>
    <source>
        <strain evidence="3">BOL5-4</strain>
    </source>
</reference>
<dbReference type="InterPro" id="IPR036397">
    <property type="entry name" value="RNaseH_sf"/>
</dbReference>
<evidence type="ECO:0000313" key="2">
    <source>
        <dbReference type="EMBL" id="QCS43643.1"/>
    </source>
</evidence>
<accession>A0A4P8WMU5</accession>
<protein>
    <recommendedName>
        <fullName evidence="1">DNA-directed DNA polymerase family B exonuclease domain-containing protein</fullName>
    </recommendedName>
</protein>
<dbReference type="Gene3D" id="3.30.420.10">
    <property type="entry name" value="Ribonuclease H-like superfamily/Ribonuclease H"/>
    <property type="match status" value="1"/>
</dbReference>
<dbReference type="InterPro" id="IPR012337">
    <property type="entry name" value="RNaseH-like_sf"/>
</dbReference>